<name>F3YWS0_DESAF</name>
<accession>F3YWS0</accession>
<dbReference type="PANTHER" id="PTHR35566:SF1">
    <property type="entry name" value="TYPE VI SECRETION SYSTEM BASEPLATE COMPONENT TSSK1"/>
    <property type="match status" value="1"/>
</dbReference>
<dbReference type="eggNOG" id="COG3522">
    <property type="taxonomic scope" value="Bacteria"/>
</dbReference>
<dbReference type="STRING" id="690850.Desaf_2236"/>
<dbReference type="EMBL" id="CP003221">
    <property type="protein sequence ID" value="EGJ50563.1"/>
    <property type="molecule type" value="Genomic_DNA"/>
</dbReference>
<dbReference type="RefSeq" id="WP_014260279.1">
    <property type="nucleotide sequence ID" value="NC_016629.1"/>
</dbReference>
<organism evidence="2 3">
    <name type="scientific">Desulfocurvibacter africanus subsp. africanus str. Walvis Bay</name>
    <dbReference type="NCBI Taxonomy" id="690850"/>
    <lineage>
        <taxon>Bacteria</taxon>
        <taxon>Pseudomonadati</taxon>
        <taxon>Thermodesulfobacteriota</taxon>
        <taxon>Desulfovibrionia</taxon>
        <taxon>Desulfovibrionales</taxon>
        <taxon>Desulfovibrionaceae</taxon>
        <taxon>Desulfocurvibacter</taxon>
    </lineage>
</organism>
<dbReference type="AlphaFoldDB" id="F3YWS0"/>
<gene>
    <name evidence="2" type="ORF">Desaf_2236</name>
</gene>
<dbReference type="Proteomes" id="UP000007844">
    <property type="component" value="Chromosome"/>
</dbReference>
<dbReference type="PANTHER" id="PTHR35566">
    <property type="entry name" value="BLR3599 PROTEIN"/>
    <property type="match status" value="1"/>
</dbReference>
<evidence type="ECO:0000313" key="3">
    <source>
        <dbReference type="Proteomes" id="UP000007844"/>
    </source>
</evidence>
<keyword evidence="3" id="KW-1185">Reference proteome</keyword>
<reference evidence="2 3" key="1">
    <citation type="journal article" date="2011" name="J. Bacteriol.">
        <title>Genome sequence of the mercury-methylating and pleomorphic Desulfovibrio africanus Strain Walvis Bay.</title>
        <authorList>
            <person name="Brown S.D."/>
            <person name="Wall J.D."/>
            <person name="Kucken A.M."/>
            <person name="Gilmour C.C."/>
            <person name="Podar M."/>
            <person name="Brandt C.C."/>
            <person name="Teshima H."/>
            <person name="Detter J.C."/>
            <person name="Han C.S."/>
            <person name="Land M.L."/>
            <person name="Lucas S."/>
            <person name="Han J."/>
            <person name="Pennacchio L."/>
            <person name="Nolan M."/>
            <person name="Pitluck S."/>
            <person name="Woyke T."/>
            <person name="Goodwin L."/>
            <person name="Palumbo A.V."/>
            <person name="Elias D.A."/>
        </authorList>
    </citation>
    <scope>NUCLEOTIDE SEQUENCE [LARGE SCALE GENOMIC DNA]</scope>
    <source>
        <strain evidence="2 3">Walvis Bay</strain>
    </source>
</reference>
<dbReference type="KEGG" id="daf:Desaf_2236"/>
<feature type="region of interest" description="Disordered" evidence="1">
    <location>
        <begin position="126"/>
        <end position="145"/>
    </location>
</feature>
<sequence>MRTDRPILWQQGQFLQPQHFQLLDRYHESLLNPLRQYLRPYFWGVISLEIHEAALSNARFELSKGEFLFPDGELVSYPGNALLRPRSFEAEWTDFQRPFKVYLGLRRQDSQDGNVEVIDGPDGLADMPKRYTSRSGPEEAGDQYGQGPVAQVRFLNYGLRLFWESELERAQNYSLLPIASLERDGGEVRVCRRYIPPCLTLSACGLLREMVRGLKDQLVSRCRQLEEYKSPREVQVSALDAGYFVFLLALRSLNRYLPQLCHLLEAPHIHPWDVYGVLRQLAGEMSTFSEDLNALGERRDSTLAVPQYDHGDLWRCFSELSVLVEQLFSSISVGPEHTVRLEPEGSYLSASFEPRHFQESNSYWLVLHTSTSPEEVLESVRNMAKLSAAAKITTLVAMAVPGVPLHYFPVPPPGLPRRAKSFYFRIDHESPQWGEVQRTRRVSLYWDSKPEDLAGEIVILRN</sequence>
<protein>
    <submittedName>
        <fullName evidence="2">Type VI secretion protein, VC_A0114 family</fullName>
    </submittedName>
</protein>
<dbReference type="NCBIfam" id="TIGR03353">
    <property type="entry name" value="VI_chp_4"/>
    <property type="match status" value="1"/>
</dbReference>
<dbReference type="InterPro" id="IPR010263">
    <property type="entry name" value="T6SS_TssK"/>
</dbReference>
<dbReference type="HOGENOM" id="CLU_031690_3_1_7"/>
<proteinExistence type="predicted"/>
<dbReference type="Pfam" id="PF05936">
    <property type="entry name" value="T6SS_VasE"/>
    <property type="match status" value="1"/>
</dbReference>
<evidence type="ECO:0000313" key="2">
    <source>
        <dbReference type="EMBL" id="EGJ50563.1"/>
    </source>
</evidence>
<evidence type="ECO:0000256" key="1">
    <source>
        <dbReference type="SAM" id="MobiDB-lite"/>
    </source>
</evidence>